<proteinExistence type="inferred from homology"/>
<feature type="domain" description="F5/8 type C" evidence="9">
    <location>
        <begin position="2"/>
        <end position="148"/>
    </location>
</feature>
<dbReference type="InterPro" id="IPR050372">
    <property type="entry name" value="Neurexin-related_CASP"/>
</dbReference>
<evidence type="ECO:0000259" key="9">
    <source>
        <dbReference type="PROSITE" id="PS50022"/>
    </source>
</evidence>
<dbReference type="FunFam" id="2.60.120.260:FF:000016">
    <property type="entry name" value="Contactin-associated protein-like 4 isoform 1"/>
    <property type="match status" value="1"/>
</dbReference>
<dbReference type="SMART" id="SM00282">
    <property type="entry name" value="LamG"/>
    <property type="match status" value="1"/>
</dbReference>
<dbReference type="PANTHER" id="PTHR15036:SF46">
    <property type="entry name" value="CONTACTIN-ASSOCIATED PROTEIN-LIKE 5"/>
    <property type="match status" value="1"/>
</dbReference>
<keyword evidence="7" id="KW-0472">Membrane</keyword>
<dbReference type="PANTHER" id="PTHR15036">
    <property type="entry name" value="PIKACHURIN-LIKE PROTEIN"/>
    <property type="match status" value="1"/>
</dbReference>
<dbReference type="Gene3D" id="2.60.120.200">
    <property type="match status" value="1"/>
</dbReference>
<evidence type="ECO:0000313" key="12">
    <source>
        <dbReference type="Proteomes" id="UP001221898"/>
    </source>
</evidence>
<protein>
    <submittedName>
        <fullName evidence="11">Uncharacterized protein</fullName>
    </submittedName>
</protein>
<evidence type="ECO:0000256" key="3">
    <source>
        <dbReference type="ARBA" id="ARBA00022536"/>
    </source>
</evidence>
<dbReference type="AlphaFoldDB" id="A0AAD7SJ98"/>
<reference evidence="11" key="1">
    <citation type="journal article" date="2023" name="Science">
        <title>Genome structures resolve the early diversification of teleost fishes.</title>
        <authorList>
            <person name="Parey E."/>
            <person name="Louis A."/>
            <person name="Montfort J."/>
            <person name="Bouchez O."/>
            <person name="Roques C."/>
            <person name="Iampietro C."/>
            <person name="Lluch J."/>
            <person name="Castinel A."/>
            <person name="Donnadieu C."/>
            <person name="Desvignes T."/>
            <person name="Floi Bucao C."/>
            <person name="Jouanno E."/>
            <person name="Wen M."/>
            <person name="Mejri S."/>
            <person name="Dirks R."/>
            <person name="Jansen H."/>
            <person name="Henkel C."/>
            <person name="Chen W.J."/>
            <person name="Zahm M."/>
            <person name="Cabau C."/>
            <person name="Klopp C."/>
            <person name="Thompson A.W."/>
            <person name="Robinson-Rechavi M."/>
            <person name="Braasch I."/>
            <person name="Lecointre G."/>
            <person name="Bobe J."/>
            <person name="Postlethwait J.H."/>
            <person name="Berthelot C."/>
            <person name="Roest Crollius H."/>
            <person name="Guiguen Y."/>
        </authorList>
    </citation>
    <scope>NUCLEOTIDE SEQUENCE</scope>
    <source>
        <strain evidence="11">NC1722</strain>
    </source>
</reference>
<dbReference type="InterPro" id="IPR000421">
    <property type="entry name" value="FA58C"/>
</dbReference>
<evidence type="ECO:0000259" key="10">
    <source>
        <dbReference type="PROSITE" id="PS50025"/>
    </source>
</evidence>
<dbReference type="InterPro" id="IPR001791">
    <property type="entry name" value="Laminin_G"/>
</dbReference>
<dbReference type="CDD" id="cd00057">
    <property type="entry name" value="FA58C"/>
    <property type="match status" value="1"/>
</dbReference>
<evidence type="ECO:0000256" key="8">
    <source>
        <dbReference type="PROSITE-ProRule" id="PRU00122"/>
    </source>
</evidence>
<keyword evidence="3" id="KW-0245">EGF-like domain</keyword>
<dbReference type="SMART" id="SM00231">
    <property type="entry name" value="FA58C"/>
    <property type="match status" value="1"/>
</dbReference>
<dbReference type="Pfam" id="PF00754">
    <property type="entry name" value="F5_F8_type_C"/>
    <property type="match status" value="1"/>
</dbReference>
<accession>A0AAD7SJ98</accession>
<keyword evidence="4" id="KW-0812">Transmembrane</keyword>
<keyword evidence="12" id="KW-1185">Reference proteome</keyword>
<comment type="caution">
    <text evidence="11">The sequence shown here is derived from an EMBL/GenBank/DDBJ whole genome shotgun (WGS) entry which is preliminary data.</text>
</comment>
<organism evidence="11 12">
    <name type="scientific">Aldrovandia affinis</name>
    <dbReference type="NCBI Taxonomy" id="143900"/>
    <lineage>
        <taxon>Eukaryota</taxon>
        <taxon>Metazoa</taxon>
        <taxon>Chordata</taxon>
        <taxon>Craniata</taxon>
        <taxon>Vertebrata</taxon>
        <taxon>Euteleostomi</taxon>
        <taxon>Actinopterygii</taxon>
        <taxon>Neopterygii</taxon>
        <taxon>Teleostei</taxon>
        <taxon>Notacanthiformes</taxon>
        <taxon>Halosauridae</taxon>
        <taxon>Aldrovandia</taxon>
    </lineage>
</organism>
<dbReference type="CDD" id="cd00110">
    <property type="entry name" value="LamG"/>
    <property type="match status" value="1"/>
</dbReference>
<comment type="caution">
    <text evidence="8">Lacks conserved residue(s) required for the propagation of feature annotation.</text>
</comment>
<evidence type="ECO:0000256" key="5">
    <source>
        <dbReference type="ARBA" id="ARBA00022729"/>
    </source>
</evidence>
<comment type="similarity">
    <text evidence="2">Belongs to the neurexin family.</text>
</comment>
<dbReference type="PROSITE" id="PS50025">
    <property type="entry name" value="LAM_G_DOMAIN"/>
    <property type="match status" value="1"/>
</dbReference>
<comment type="subcellular location">
    <subcellularLocation>
        <location evidence="1">Membrane</location>
        <topology evidence="1">Single-pass type I membrane protein</topology>
    </subcellularLocation>
</comment>
<keyword evidence="5" id="KW-0732">Signal</keyword>
<dbReference type="Pfam" id="PF02210">
    <property type="entry name" value="Laminin_G_2"/>
    <property type="match status" value="1"/>
</dbReference>
<evidence type="ECO:0000256" key="4">
    <source>
        <dbReference type="ARBA" id="ARBA00022692"/>
    </source>
</evidence>
<dbReference type="Proteomes" id="UP001221898">
    <property type="component" value="Unassembled WGS sequence"/>
</dbReference>
<gene>
    <name evidence="11" type="ORF">AAFF_G00353100</name>
</gene>
<evidence type="ECO:0000256" key="2">
    <source>
        <dbReference type="ARBA" id="ARBA00010241"/>
    </source>
</evidence>
<dbReference type="PROSITE" id="PS01285">
    <property type="entry name" value="FA58C_1"/>
    <property type="match status" value="1"/>
</dbReference>
<dbReference type="SUPFAM" id="SSF49899">
    <property type="entry name" value="Concanavalin A-like lectins/glucanases"/>
    <property type="match status" value="1"/>
</dbReference>
<dbReference type="Gene3D" id="2.60.120.260">
    <property type="entry name" value="Galactose-binding domain-like"/>
    <property type="match status" value="1"/>
</dbReference>
<dbReference type="GO" id="GO:0016020">
    <property type="term" value="C:membrane"/>
    <property type="evidence" value="ECO:0007669"/>
    <property type="project" value="UniProtKB-SubCell"/>
</dbReference>
<dbReference type="PROSITE" id="PS01286">
    <property type="entry name" value="FA58C_2"/>
    <property type="match status" value="1"/>
</dbReference>
<name>A0AAD7SJ98_9TELE</name>
<evidence type="ECO:0000313" key="11">
    <source>
        <dbReference type="EMBL" id="KAJ8403538.1"/>
    </source>
</evidence>
<feature type="non-terminal residue" evidence="11">
    <location>
        <position position="351"/>
    </location>
</feature>
<evidence type="ECO:0000256" key="1">
    <source>
        <dbReference type="ARBA" id="ARBA00004479"/>
    </source>
</evidence>
<evidence type="ECO:0000256" key="7">
    <source>
        <dbReference type="ARBA" id="ARBA00023136"/>
    </source>
</evidence>
<dbReference type="EMBL" id="JAINUG010000058">
    <property type="protein sequence ID" value="KAJ8403538.1"/>
    <property type="molecule type" value="Genomic_DNA"/>
</dbReference>
<dbReference type="SUPFAM" id="SSF49785">
    <property type="entry name" value="Galactose-binding domain-like"/>
    <property type="match status" value="1"/>
</dbReference>
<dbReference type="InterPro" id="IPR013320">
    <property type="entry name" value="ConA-like_dom_sf"/>
</dbReference>
<dbReference type="PROSITE" id="PS50022">
    <property type="entry name" value="FA58C_3"/>
    <property type="match status" value="1"/>
</dbReference>
<evidence type="ECO:0000256" key="6">
    <source>
        <dbReference type="ARBA" id="ARBA00022989"/>
    </source>
</evidence>
<dbReference type="InterPro" id="IPR008979">
    <property type="entry name" value="Galactose-bd-like_sf"/>
</dbReference>
<sequence length="351" mass="39886">NCDDPLLSLLPEASFESSSTLSDSHSPYFVKLNRRDGGGGWAPLQTDRHKWLQVDLRDRVEITAIATQGCHGSSDWVTSYLLLFSDTGRAWKQYRQDDGISTFPGNTNADGVSHHKFPYSIRTRFLRFVPLDWNPSGWVGLRLEVYGCTYKSDVADFDGRSSLLYRFNQKSMSTVKDVISLRFKSQQGEGVLVHGEGQRGDYITLELDRSRLSLHLNLDDAKPHSNSGHVSVTLGSLLDDHYWHSVLIERFNKQVNFTVDKHMQHFRTKGEGESLEVDYEVRCYPRQCRCPLPERCPGCQTAPTSRSELREGIYSRCPETYRGVVVEGQYIVARWPHPCTIMGSPGLTHHT</sequence>
<feature type="domain" description="Laminin G" evidence="10">
    <location>
        <begin position="154"/>
        <end position="339"/>
    </location>
</feature>
<keyword evidence="6" id="KW-1133">Transmembrane helix</keyword>